<proteinExistence type="predicted"/>
<dbReference type="AlphaFoldDB" id="A0A9P5PID0"/>
<evidence type="ECO:0000313" key="3">
    <source>
        <dbReference type="Proteomes" id="UP000772434"/>
    </source>
</evidence>
<feature type="signal peptide" evidence="1">
    <location>
        <begin position="1"/>
        <end position="19"/>
    </location>
</feature>
<accession>A0A9P5PID0</accession>
<sequence length="467" mass="51655">MRSALLFMLIVSSILVVCPLPMNEPAFSSQIQPWDGSDVLTVSFLDAQGGRDSAPTMFPHSKSDYRSMVDTAITAALNMKDAEIMYYGIFEPPEQNKFVYFEVIGGQKCHDSCFGWIAEGAYNDPTHGWIKSKRKMYYTGISLGKAGRNQFKPAHQCVGVNPPLALTKEALKVKWDTFRSVAHSLFMVPSAVPSTGASLAPKLPLKITSKARAIKICLTFMTLQNGVSPPRKPRPTSNKEFQDTLTKVILNAFDTKCSIIYYGSPVVWNADQHQRVYFKFTGGNFGKAICTAKEPCFGWTGLGPSIPYGQRKANPGDKFSRRYLAIYQHESLGTAEYTLLTVYPAVDGIDSPTSLAFLDMTKYGEAEGHAMPPSTLSSYSDMNGAHAPDWYYAGNGYAIRGYWGSSELSDFVEEEVVPPLTPIEGRVRAPNGRGEREDKLRLKLSKGLMQYIIHWSTFDAAGEKDTA</sequence>
<keyword evidence="3" id="KW-1185">Reference proteome</keyword>
<comment type="caution">
    <text evidence="2">The sequence shown here is derived from an EMBL/GenBank/DDBJ whole genome shotgun (WGS) entry which is preliminary data.</text>
</comment>
<organism evidence="2 3">
    <name type="scientific">Rhodocollybia butyracea</name>
    <dbReference type="NCBI Taxonomy" id="206335"/>
    <lineage>
        <taxon>Eukaryota</taxon>
        <taxon>Fungi</taxon>
        <taxon>Dikarya</taxon>
        <taxon>Basidiomycota</taxon>
        <taxon>Agaricomycotina</taxon>
        <taxon>Agaricomycetes</taxon>
        <taxon>Agaricomycetidae</taxon>
        <taxon>Agaricales</taxon>
        <taxon>Marasmiineae</taxon>
        <taxon>Omphalotaceae</taxon>
        <taxon>Rhodocollybia</taxon>
    </lineage>
</organism>
<dbReference type="Proteomes" id="UP000772434">
    <property type="component" value="Unassembled WGS sequence"/>
</dbReference>
<keyword evidence="1" id="KW-0732">Signal</keyword>
<dbReference type="EMBL" id="JADNRY010000139">
    <property type="protein sequence ID" value="KAF9063772.1"/>
    <property type="molecule type" value="Genomic_DNA"/>
</dbReference>
<reference evidence="2" key="1">
    <citation type="submission" date="2020-11" db="EMBL/GenBank/DDBJ databases">
        <authorList>
            <consortium name="DOE Joint Genome Institute"/>
            <person name="Ahrendt S."/>
            <person name="Riley R."/>
            <person name="Andreopoulos W."/>
            <person name="Labutti K."/>
            <person name="Pangilinan J."/>
            <person name="Ruiz-Duenas F.J."/>
            <person name="Barrasa J.M."/>
            <person name="Sanchez-Garcia M."/>
            <person name="Camarero S."/>
            <person name="Miyauchi S."/>
            <person name="Serrano A."/>
            <person name="Linde D."/>
            <person name="Babiker R."/>
            <person name="Drula E."/>
            <person name="Ayuso-Fernandez I."/>
            <person name="Pacheco R."/>
            <person name="Padilla G."/>
            <person name="Ferreira P."/>
            <person name="Barriuso J."/>
            <person name="Kellner H."/>
            <person name="Castanera R."/>
            <person name="Alfaro M."/>
            <person name="Ramirez L."/>
            <person name="Pisabarro A.G."/>
            <person name="Kuo A."/>
            <person name="Tritt A."/>
            <person name="Lipzen A."/>
            <person name="He G."/>
            <person name="Yan M."/>
            <person name="Ng V."/>
            <person name="Cullen D."/>
            <person name="Martin F."/>
            <person name="Rosso M.-N."/>
            <person name="Henrissat B."/>
            <person name="Hibbett D."/>
            <person name="Martinez A.T."/>
            <person name="Grigoriev I.V."/>
        </authorList>
    </citation>
    <scope>NUCLEOTIDE SEQUENCE</scope>
    <source>
        <strain evidence="2">AH 40177</strain>
    </source>
</reference>
<protein>
    <submittedName>
        <fullName evidence="2">Uncharacterized protein</fullName>
    </submittedName>
</protein>
<name>A0A9P5PID0_9AGAR</name>
<evidence type="ECO:0000256" key="1">
    <source>
        <dbReference type="SAM" id="SignalP"/>
    </source>
</evidence>
<gene>
    <name evidence="2" type="ORF">BDP27DRAFT_1426588</name>
</gene>
<evidence type="ECO:0000313" key="2">
    <source>
        <dbReference type="EMBL" id="KAF9063772.1"/>
    </source>
</evidence>
<feature type="chain" id="PRO_5040282010" evidence="1">
    <location>
        <begin position="20"/>
        <end position="467"/>
    </location>
</feature>